<dbReference type="PANTHER" id="PTHR42788:SF13">
    <property type="entry name" value="ALIPHATIC SULFONATES IMPORT ATP-BINDING PROTEIN SSUB"/>
    <property type="match status" value="1"/>
</dbReference>
<dbReference type="GO" id="GO:0005524">
    <property type="term" value="F:ATP binding"/>
    <property type="evidence" value="ECO:0007669"/>
    <property type="project" value="UniProtKB-KW"/>
</dbReference>
<keyword evidence="2" id="KW-0547">Nucleotide-binding</keyword>
<dbReference type="GO" id="GO:0016887">
    <property type="term" value="F:ATP hydrolysis activity"/>
    <property type="evidence" value="ECO:0007669"/>
    <property type="project" value="InterPro"/>
</dbReference>
<dbReference type="SMART" id="SM00382">
    <property type="entry name" value="AAA"/>
    <property type="match status" value="1"/>
</dbReference>
<feature type="domain" description="ABC transporter" evidence="4">
    <location>
        <begin position="18"/>
        <end position="249"/>
    </location>
</feature>
<evidence type="ECO:0000256" key="1">
    <source>
        <dbReference type="ARBA" id="ARBA00022448"/>
    </source>
</evidence>
<dbReference type="Pfam" id="PF00005">
    <property type="entry name" value="ABC_tran"/>
    <property type="match status" value="1"/>
</dbReference>
<dbReference type="CDD" id="cd03293">
    <property type="entry name" value="ABC_NrtD_SsuB_transporters"/>
    <property type="match status" value="1"/>
</dbReference>
<name>A0A6J7EIR0_9ZZZZ</name>
<evidence type="ECO:0000259" key="4">
    <source>
        <dbReference type="PROSITE" id="PS50893"/>
    </source>
</evidence>
<dbReference type="InterPro" id="IPR003593">
    <property type="entry name" value="AAA+_ATPase"/>
</dbReference>
<dbReference type="EMBL" id="CAFBLS010000211">
    <property type="protein sequence ID" value="CAB4883372.1"/>
    <property type="molecule type" value="Genomic_DNA"/>
</dbReference>
<reference evidence="5" key="1">
    <citation type="submission" date="2020-05" db="EMBL/GenBank/DDBJ databases">
        <authorList>
            <person name="Chiriac C."/>
            <person name="Salcher M."/>
            <person name="Ghai R."/>
            <person name="Kavagutti S V."/>
        </authorList>
    </citation>
    <scope>NUCLEOTIDE SEQUENCE</scope>
</reference>
<keyword evidence="3" id="KW-0067">ATP-binding</keyword>
<dbReference type="Gene3D" id="3.40.50.300">
    <property type="entry name" value="P-loop containing nucleotide triphosphate hydrolases"/>
    <property type="match status" value="1"/>
</dbReference>
<dbReference type="InterPro" id="IPR027417">
    <property type="entry name" value="P-loop_NTPase"/>
</dbReference>
<evidence type="ECO:0000313" key="5">
    <source>
        <dbReference type="EMBL" id="CAB4883372.1"/>
    </source>
</evidence>
<dbReference type="InterPro" id="IPR050166">
    <property type="entry name" value="ABC_transporter_ATP-bind"/>
</dbReference>
<accession>A0A6J7EIR0</accession>
<dbReference type="PROSITE" id="PS50893">
    <property type="entry name" value="ABC_TRANSPORTER_2"/>
    <property type="match status" value="1"/>
</dbReference>
<dbReference type="PANTHER" id="PTHR42788">
    <property type="entry name" value="TAURINE IMPORT ATP-BINDING PROTEIN-RELATED"/>
    <property type="match status" value="1"/>
</dbReference>
<gene>
    <name evidence="5" type="ORF">UFOPK3402_01516</name>
</gene>
<evidence type="ECO:0000256" key="3">
    <source>
        <dbReference type="ARBA" id="ARBA00022840"/>
    </source>
</evidence>
<dbReference type="SUPFAM" id="SSF52540">
    <property type="entry name" value="P-loop containing nucleoside triphosphate hydrolases"/>
    <property type="match status" value="1"/>
</dbReference>
<protein>
    <submittedName>
        <fullName evidence="5">Unannotated protein</fullName>
    </submittedName>
</protein>
<organism evidence="5">
    <name type="scientific">freshwater metagenome</name>
    <dbReference type="NCBI Taxonomy" id="449393"/>
    <lineage>
        <taxon>unclassified sequences</taxon>
        <taxon>metagenomes</taxon>
        <taxon>ecological metagenomes</taxon>
    </lineage>
</organism>
<evidence type="ECO:0000256" key="2">
    <source>
        <dbReference type="ARBA" id="ARBA00022741"/>
    </source>
</evidence>
<dbReference type="AlphaFoldDB" id="A0A6J7EIR0"/>
<proteinExistence type="predicted"/>
<sequence>MTNQHQHGDVVVTRPGALRFADVHHVYGQGASANPVLGPIDLTVPGGEFLCIVGASGCGKSTLLRLIAGFAPPTQGSIEIDGREIVAPGPDRGMVFQQPTLFPWRSVRGNVELALKLRGYPRDQRRAEAERLLRQVGLGEAMDRRTYELSGGMQQRCATARALAGDPEVLLMDEPFGALDAITREHMQQELHALWTATGKTVVFVTHSVDEALVLGTRAIVLGGRPGHVLLDLPLDLHRDAEGDTHHDATYADLRSQIAHAMDDDYQRSVREAPR</sequence>
<keyword evidence="1" id="KW-0813">Transport</keyword>
<dbReference type="InterPro" id="IPR003439">
    <property type="entry name" value="ABC_transporter-like_ATP-bd"/>
</dbReference>